<gene>
    <name evidence="9" type="ORF">SAMN04489758_11520</name>
</gene>
<dbReference type="PANTHER" id="PTHR13604">
    <property type="entry name" value="DC12-RELATED"/>
    <property type="match status" value="1"/>
</dbReference>
<dbReference type="EC" id="3.4.-.-" evidence="8"/>
<evidence type="ECO:0000256" key="3">
    <source>
        <dbReference type="ARBA" id="ARBA00022763"/>
    </source>
</evidence>
<dbReference type="Proteomes" id="UP000198558">
    <property type="component" value="Unassembled WGS sequence"/>
</dbReference>
<dbReference type="RefSeq" id="WP_092353912.1">
    <property type="nucleotide sequence ID" value="NZ_FOIN01000015.1"/>
</dbReference>
<evidence type="ECO:0000313" key="9">
    <source>
        <dbReference type="EMBL" id="SET50300.1"/>
    </source>
</evidence>
<dbReference type="Gene3D" id="3.90.1680.10">
    <property type="entry name" value="SOS response associated peptidase-like"/>
    <property type="match status" value="1"/>
</dbReference>
<proteinExistence type="inferred from homology"/>
<dbReference type="EMBL" id="FOIN01000015">
    <property type="protein sequence ID" value="SET50300.1"/>
    <property type="molecule type" value="Genomic_DNA"/>
</dbReference>
<dbReference type="GeneID" id="78288423"/>
<dbReference type="GO" id="GO:0016829">
    <property type="term" value="F:lyase activity"/>
    <property type="evidence" value="ECO:0007669"/>
    <property type="project" value="UniProtKB-KW"/>
</dbReference>
<dbReference type="Pfam" id="PF02586">
    <property type="entry name" value="SRAP"/>
    <property type="match status" value="1"/>
</dbReference>
<name>A0A1I0EXS2_9FIRM</name>
<evidence type="ECO:0000256" key="2">
    <source>
        <dbReference type="ARBA" id="ARBA00022670"/>
    </source>
</evidence>
<keyword evidence="6" id="KW-0238">DNA-binding</keyword>
<dbReference type="AlphaFoldDB" id="A0A1I0EXS2"/>
<dbReference type="GO" id="GO:0006508">
    <property type="term" value="P:proteolysis"/>
    <property type="evidence" value="ECO:0007669"/>
    <property type="project" value="UniProtKB-KW"/>
</dbReference>
<evidence type="ECO:0000313" key="10">
    <source>
        <dbReference type="Proteomes" id="UP000198558"/>
    </source>
</evidence>
<dbReference type="InterPro" id="IPR036590">
    <property type="entry name" value="SRAP-like"/>
</dbReference>
<organism evidence="9 10">
    <name type="scientific">Thomasclavelia cocleata</name>
    <dbReference type="NCBI Taxonomy" id="69824"/>
    <lineage>
        <taxon>Bacteria</taxon>
        <taxon>Bacillati</taxon>
        <taxon>Bacillota</taxon>
        <taxon>Erysipelotrichia</taxon>
        <taxon>Erysipelotrichales</taxon>
        <taxon>Coprobacillaceae</taxon>
        <taxon>Thomasclavelia</taxon>
    </lineage>
</organism>
<sequence length="190" mass="22352">MCGRYFLELKALMELEKCVDYEFERELLIAKDYYPGNEVPIIVSCDNGLDLKRAKWGFKTFDNKLVINARSETLLEKVMFKNEVLNHRCIIPVSGFYGWDQHKHKFKFIDKENRIMLLAGIYRVVENQIEMTIITTLANESMKLIHQRMPLIITNEQMKFWLSKDNFKSILRIKPQPVKISSGILQASLF</sequence>
<keyword evidence="2 8" id="KW-0645">Protease</keyword>
<dbReference type="PANTHER" id="PTHR13604:SF0">
    <property type="entry name" value="ABASIC SITE PROCESSING PROTEIN HMCES"/>
    <property type="match status" value="1"/>
</dbReference>
<dbReference type="GO" id="GO:0106300">
    <property type="term" value="P:protein-DNA covalent cross-linking repair"/>
    <property type="evidence" value="ECO:0007669"/>
    <property type="project" value="InterPro"/>
</dbReference>
<keyword evidence="10" id="KW-1185">Reference proteome</keyword>
<dbReference type="SUPFAM" id="SSF143081">
    <property type="entry name" value="BB1717-like"/>
    <property type="match status" value="1"/>
</dbReference>
<accession>A0A1I0EXS2</accession>
<keyword evidence="3" id="KW-0227">DNA damage</keyword>
<dbReference type="InterPro" id="IPR003738">
    <property type="entry name" value="SRAP"/>
</dbReference>
<reference evidence="10" key="1">
    <citation type="submission" date="2016-10" db="EMBL/GenBank/DDBJ databases">
        <authorList>
            <person name="Varghese N."/>
            <person name="Submissions S."/>
        </authorList>
    </citation>
    <scope>NUCLEOTIDE SEQUENCE [LARGE SCALE GENOMIC DNA]</scope>
    <source>
        <strain evidence="10">DSM 1551</strain>
    </source>
</reference>
<evidence type="ECO:0000256" key="8">
    <source>
        <dbReference type="RuleBase" id="RU364100"/>
    </source>
</evidence>
<dbReference type="GO" id="GO:0008233">
    <property type="term" value="F:peptidase activity"/>
    <property type="evidence" value="ECO:0007669"/>
    <property type="project" value="UniProtKB-KW"/>
</dbReference>
<comment type="similarity">
    <text evidence="1 8">Belongs to the SOS response-associated peptidase family.</text>
</comment>
<protein>
    <recommendedName>
        <fullName evidence="8">Abasic site processing protein</fullName>
        <ecNumber evidence="8">3.4.-.-</ecNumber>
    </recommendedName>
</protein>
<dbReference type="GO" id="GO:0003697">
    <property type="term" value="F:single-stranded DNA binding"/>
    <property type="evidence" value="ECO:0007669"/>
    <property type="project" value="InterPro"/>
</dbReference>
<evidence type="ECO:0000256" key="6">
    <source>
        <dbReference type="ARBA" id="ARBA00023125"/>
    </source>
</evidence>
<evidence type="ECO:0000256" key="4">
    <source>
        <dbReference type="ARBA" id="ARBA00022801"/>
    </source>
</evidence>
<evidence type="ECO:0000256" key="5">
    <source>
        <dbReference type="ARBA" id="ARBA00023124"/>
    </source>
</evidence>
<evidence type="ECO:0000256" key="1">
    <source>
        <dbReference type="ARBA" id="ARBA00008136"/>
    </source>
</evidence>
<dbReference type="OrthoDB" id="9782620at2"/>
<keyword evidence="4 8" id="KW-0378">Hydrolase</keyword>
<keyword evidence="7" id="KW-0456">Lyase</keyword>
<keyword evidence="5" id="KW-0190">Covalent protein-DNA linkage</keyword>
<evidence type="ECO:0000256" key="7">
    <source>
        <dbReference type="ARBA" id="ARBA00023239"/>
    </source>
</evidence>